<dbReference type="EMBL" id="JPKZ01002036">
    <property type="protein sequence ID" value="KHN78774.1"/>
    <property type="molecule type" value="Genomic_DNA"/>
</dbReference>
<evidence type="ECO:0000259" key="1">
    <source>
        <dbReference type="Pfam" id="PF08719"/>
    </source>
</evidence>
<comment type="caution">
    <text evidence="2">The sequence shown here is derived from an EMBL/GenBank/DDBJ whole genome shotgun (WGS) entry which is preliminary data.</text>
</comment>
<dbReference type="Pfam" id="PF08719">
    <property type="entry name" value="NADAR"/>
    <property type="match status" value="1"/>
</dbReference>
<evidence type="ECO:0000313" key="3">
    <source>
        <dbReference type="Proteomes" id="UP000031036"/>
    </source>
</evidence>
<name>A0A0B2VBD6_TOXCA</name>
<keyword evidence="3" id="KW-1185">Reference proteome</keyword>
<dbReference type="SUPFAM" id="SSF143990">
    <property type="entry name" value="YbiA-like"/>
    <property type="match status" value="1"/>
</dbReference>
<dbReference type="InterPro" id="IPR012816">
    <property type="entry name" value="NADAR"/>
</dbReference>
<gene>
    <name evidence="2" type="primary">MIMI_R617</name>
    <name evidence="2" type="ORF">Tcan_18476</name>
</gene>
<dbReference type="OrthoDB" id="206452at2759"/>
<proteinExistence type="predicted"/>
<dbReference type="Proteomes" id="UP000031036">
    <property type="component" value="Unassembled WGS sequence"/>
</dbReference>
<organism evidence="2 3">
    <name type="scientific">Toxocara canis</name>
    <name type="common">Canine roundworm</name>
    <dbReference type="NCBI Taxonomy" id="6265"/>
    <lineage>
        <taxon>Eukaryota</taxon>
        <taxon>Metazoa</taxon>
        <taxon>Ecdysozoa</taxon>
        <taxon>Nematoda</taxon>
        <taxon>Chromadorea</taxon>
        <taxon>Rhabditida</taxon>
        <taxon>Spirurina</taxon>
        <taxon>Ascaridomorpha</taxon>
        <taxon>Ascaridoidea</taxon>
        <taxon>Toxocaridae</taxon>
        <taxon>Toxocara</taxon>
    </lineage>
</organism>
<dbReference type="Gene3D" id="1.10.357.40">
    <property type="entry name" value="YbiA-like"/>
    <property type="match status" value="1"/>
</dbReference>
<dbReference type="OMA" id="GERYTIW"/>
<accession>A0A0B2VBD6</accession>
<dbReference type="AlphaFoldDB" id="A0A0B2VBD6"/>
<feature type="domain" description="NADAR" evidence="1">
    <location>
        <begin position="131"/>
        <end position="269"/>
    </location>
</feature>
<evidence type="ECO:0000313" key="2">
    <source>
        <dbReference type="EMBL" id="KHN78774.1"/>
    </source>
</evidence>
<dbReference type="STRING" id="6265.A0A0B2VBD6"/>
<reference evidence="2 3" key="1">
    <citation type="submission" date="2014-11" db="EMBL/GenBank/DDBJ databases">
        <title>Genetic blueprint of the zoonotic pathogen Toxocara canis.</title>
        <authorList>
            <person name="Zhu X.-Q."/>
            <person name="Korhonen P.K."/>
            <person name="Cai H."/>
            <person name="Young N.D."/>
            <person name="Nejsum P."/>
            <person name="von Samson-Himmelstjerna G."/>
            <person name="Boag P.R."/>
            <person name="Tan P."/>
            <person name="Li Q."/>
            <person name="Min J."/>
            <person name="Yang Y."/>
            <person name="Wang X."/>
            <person name="Fang X."/>
            <person name="Hall R.S."/>
            <person name="Hofmann A."/>
            <person name="Sternberg P.W."/>
            <person name="Jex A.R."/>
            <person name="Gasser R.B."/>
        </authorList>
    </citation>
    <scope>NUCLEOTIDE SEQUENCE [LARGE SCALE GENOMIC DNA]</scope>
    <source>
        <strain evidence="2">PN_DK_2014</strain>
    </source>
</reference>
<dbReference type="CDD" id="cd15457">
    <property type="entry name" value="NADAR"/>
    <property type="match status" value="1"/>
</dbReference>
<protein>
    <recommendedName>
        <fullName evidence="1">NADAR domain-containing protein</fullName>
    </recommendedName>
</protein>
<sequence length="329" mass="38257">MREIFRSWITVVLNGSIEMIRSFDPVVVPFAQGDQLLTEVDWIKADLAQLRNAMMLLEMEKYSLRKGIYKLKLINSRMKSRLNELENSIGGLKGDSDVTSMGAPEVNLDYDKIGRNFILVGGTQDPFSAYFEVNIRDKEGVVYHSVLCYYCYKMAEYFDDKEAMKKILTAESNKKLQEVANQIGGFDHTIWNQKKQSVWEAGQRLKFEQIDWIAKLLVCTGNTYIAVAERDKVFGTGWYKHRLEADKPIYWDGENRGGKFLMKLRHELKETHSWASAKEEKDIRKRREELKKNVWRRMYHAPGRNVMRGRANGCRGYLMGNDYGVVKAY</sequence>
<dbReference type="InterPro" id="IPR037238">
    <property type="entry name" value="YbiA-like_sf"/>
</dbReference>